<sequence>MSIRKPADEVVPAPVPPTCPELEVSALKLSAEDESRLQSYRTTSQGCQSRDEVTKDLSVMPLHKEPEHAWLTSKFSDK</sequence>
<evidence type="ECO:0000313" key="2">
    <source>
        <dbReference type="EMBL" id="OBZ72287.1"/>
    </source>
</evidence>
<reference evidence="2 3" key="1">
    <citation type="submission" date="2016-03" db="EMBL/GenBank/DDBJ databases">
        <title>Whole genome sequencing of Grifola frondosa 9006-11.</title>
        <authorList>
            <person name="Min B."/>
            <person name="Park H."/>
            <person name="Kim J.-G."/>
            <person name="Cho H."/>
            <person name="Oh Y.-L."/>
            <person name="Kong W.-S."/>
            <person name="Choi I.-G."/>
        </authorList>
    </citation>
    <scope>NUCLEOTIDE SEQUENCE [LARGE SCALE GENOMIC DNA]</scope>
    <source>
        <strain evidence="2 3">9006-11</strain>
    </source>
</reference>
<gene>
    <name evidence="2" type="ORF">A0H81_07486</name>
</gene>
<protein>
    <submittedName>
        <fullName evidence="2">Uncharacterized protein</fullName>
    </submittedName>
</protein>
<evidence type="ECO:0000313" key="3">
    <source>
        <dbReference type="Proteomes" id="UP000092993"/>
    </source>
</evidence>
<dbReference type="EMBL" id="LUGG01000009">
    <property type="protein sequence ID" value="OBZ72287.1"/>
    <property type="molecule type" value="Genomic_DNA"/>
</dbReference>
<name>A0A1C7M6X5_GRIFR</name>
<dbReference type="Proteomes" id="UP000092993">
    <property type="component" value="Unassembled WGS sequence"/>
</dbReference>
<dbReference type="AlphaFoldDB" id="A0A1C7M6X5"/>
<feature type="compositionally biased region" description="Polar residues" evidence="1">
    <location>
        <begin position="37"/>
        <end position="48"/>
    </location>
</feature>
<evidence type="ECO:0000256" key="1">
    <source>
        <dbReference type="SAM" id="MobiDB-lite"/>
    </source>
</evidence>
<accession>A0A1C7M6X5</accession>
<feature type="region of interest" description="Disordered" evidence="1">
    <location>
        <begin position="33"/>
        <end position="60"/>
    </location>
</feature>
<comment type="caution">
    <text evidence="2">The sequence shown here is derived from an EMBL/GenBank/DDBJ whole genome shotgun (WGS) entry which is preliminary data.</text>
</comment>
<proteinExistence type="predicted"/>
<organism evidence="2 3">
    <name type="scientific">Grifola frondosa</name>
    <name type="common">Maitake</name>
    <name type="synonym">Polyporus frondosus</name>
    <dbReference type="NCBI Taxonomy" id="5627"/>
    <lineage>
        <taxon>Eukaryota</taxon>
        <taxon>Fungi</taxon>
        <taxon>Dikarya</taxon>
        <taxon>Basidiomycota</taxon>
        <taxon>Agaricomycotina</taxon>
        <taxon>Agaricomycetes</taxon>
        <taxon>Polyporales</taxon>
        <taxon>Grifolaceae</taxon>
        <taxon>Grifola</taxon>
    </lineage>
</organism>
<keyword evidence="3" id="KW-1185">Reference proteome</keyword>